<keyword evidence="6 11" id="KW-0798">TonB box</keyword>
<keyword evidence="4 10" id="KW-0812">Transmembrane</keyword>
<evidence type="ECO:0000256" key="12">
    <source>
        <dbReference type="SAM" id="SignalP"/>
    </source>
</evidence>
<keyword evidence="9 10" id="KW-0998">Cell outer membrane</keyword>
<comment type="similarity">
    <text evidence="10 11">Belongs to the TonB-dependent receptor family.</text>
</comment>
<keyword evidence="7 10" id="KW-0472">Membrane</keyword>
<dbReference type="SUPFAM" id="SSF56935">
    <property type="entry name" value="Porins"/>
    <property type="match status" value="1"/>
</dbReference>
<dbReference type="InterPro" id="IPR037066">
    <property type="entry name" value="Plug_dom_sf"/>
</dbReference>
<comment type="caution">
    <text evidence="15">The sequence shown here is derived from an EMBL/GenBank/DDBJ whole genome shotgun (WGS) entry which is preliminary data.</text>
</comment>
<dbReference type="Proteomes" id="UP001484239">
    <property type="component" value="Unassembled WGS sequence"/>
</dbReference>
<accession>A0ABU9ECF1</accession>
<evidence type="ECO:0000256" key="2">
    <source>
        <dbReference type="ARBA" id="ARBA00022448"/>
    </source>
</evidence>
<feature type="domain" description="TonB-dependent receptor-like beta-barrel" evidence="13">
    <location>
        <begin position="398"/>
        <end position="853"/>
    </location>
</feature>
<keyword evidence="8 15" id="KW-0675">Receptor</keyword>
<keyword evidence="5 12" id="KW-0732">Signal</keyword>
<sequence length="978" mass="105154">MHIHRRWSGGSRKRLHRLFLLLGLAAGALAPAGLSGQQGTVRGVVRSESGVPLVSAQVLVVGTTRGVVTDGSGRFSLSDVPAGPAVLEAQLIGYETTRRELTVGSEVAVVDFVLRHAPLALDGLVVTGQGSAIERRRISTHVDVISSAEIEASPATRLDELLQSRLPSAQIRMTSGQAGTTSLIRTRGLNSVSSNSTPVIYVDGVRVDNLNTAATLSLSISGGRHQGAATSALADLPLDNIERIEHIPGGAATTLYGSDAANGVIQIFTRKGSMGPTRYSAETTIGFDTPTSEFHFFDRTKELLYRTGLTQSYRLGADGGTDRFTWNVSANARASESHRKEGENSSIGFRSGFSAQAGDRGRYDASLSFSQNEMPRFRNGNSGGYNSLWFVEGGRSFAFGFDNDIDALDDGEWNRLLDFVNRAEALQDYSVQVRRFMSSHAVSFDAPGNLTFRSTVGLDYRVSTEQAVTTNEFLIHTQSAPAGTSDRGSIQNYDRKFLGLTFDASAQHRLERGAWSVVSTVGGQVFRNEDEQVAYAAENVRDGSRTLVGAGTTTSSDYTSRVANYGAFAQTNLGLLGRYFLDLGVRVDRNSSFGESVGSQVYPKVGLVYDVTAEPALRRMLPESLVTQFRLRGNYGVAGNFPRPFANDRTVSFSSLGGDQAATFGQPGNDDLAPERTSTVEVGADLGLLSDRVTLGVSWYRALTRDALMNAPSPPSAGEGSQLRNVGEIENRGFEVQTTVVPVSRPGLRVAMNASFNTLKNEVLSTGGTPVFNLGGLSSRTIQAVVEEGFPVGYLRGPSATFNADGTLDEVDYLSYLGKPHPDYFGSFGTTVDIGGSLTLNATGDWQVGAQAHSFDRHFRFNYGLPGDDVPEAAVEEAGGPSRIWLDVFNLFVEDTDFVKLRTVGATYRLPESWAPGRFRDLRIGLQVVNPWSWAASTFDPETDLSGAIGQGAASVGGFNYSTDTHPRSFLFTFGMGF</sequence>
<name>A0ABU9ECF1_9BACT</name>
<evidence type="ECO:0000256" key="8">
    <source>
        <dbReference type="ARBA" id="ARBA00023170"/>
    </source>
</evidence>
<dbReference type="EMBL" id="JBBHLI010000004">
    <property type="protein sequence ID" value="MEK9501215.1"/>
    <property type="molecule type" value="Genomic_DNA"/>
</dbReference>
<dbReference type="PROSITE" id="PS52016">
    <property type="entry name" value="TONB_DEPENDENT_REC_3"/>
    <property type="match status" value="1"/>
</dbReference>
<dbReference type="Gene3D" id="2.60.40.1120">
    <property type="entry name" value="Carboxypeptidase-like, regulatory domain"/>
    <property type="match status" value="1"/>
</dbReference>
<keyword evidence="2 10" id="KW-0813">Transport</keyword>
<evidence type="ECO:0000256" key="1">
    <source>
        <dbReference type="ARBA" id="ARBA00004571"/>
    </source>
</evidence>
<dbReference type="Pfam" id="PF13620">
    <property type="entry name" value="CarboxypepD_reg"/>
    <property type="match status" value="1"/>
</dbReference>
<keyword evidence="3 10" id="KW-1134">Transmembrane beta strand</keyword>
<evidence type="ECO:0000313" key="15">
    <source>
        <dbReference type="EMBL" id="MEK9501215.1"/>
    </source>
</evidence>
<evidence type="ECO:0000256" key="9">
    <source>
        <dbReference type="ARBA" id="ARBA00023237"/>
    </source>
</evidence>
<gene>
    <name evidence="15" type="ORF">WI372_09515</name>
</gene>
<keyword evidence="16" id="KW-1185">Reference proteome</keyword>
<reference evidence="15 16" key="1">
    <citation type="submission" date="2024-02" db="EMBL/GenBank/DDBJ databases">
        <title>A novel Gemmatimonadota bacterium.</title>
        <authorList>
            <person name="Du Z.-J."/>
            <person name="Ye Y.-Q."/>
        </authorList>
    </citation>
    <scope>NUCLEOTIDE SEQUENCE [LARGE SCALE GENOMIC DNA]</scope>
    <source>
        <strain evidence="15 16">DH-20</strain>
    </source>
</reference>
<dbReference type="PANTHER" id="PTHR30069:SF29">
    <property type="entry name" value="HEMOGLOBIN AND HEMOGLOBIN-HAPTOGLOBIN-BINDING PROTEIN 1-RELATED"/>
    <property type="match status" value="1"/>
</dbReference>
<evidence type="ECO:0000256" key="4">
    <source>
        <dbReference type="ARBA" id="ARBA00022692"/>
    </source>
</evidence>
<feature type="chain" id="PRO_5047181876" evidence="12">
    <location>
        <begin position="31"/>
        <end position="978"/>
    </location>
</feature>
<evidence type="ECO:0000256" key="3">
    <source>
        <dbReference type="ARBA" id="ARBA00022452"/>
    </source>
</evidence>
<dbReference type="SUPFAM" id="SSF49464">
    <property type="entry name" value="Carboxypeptidase regulatory domain-like"/>
    <property type="match status" value="1"/>
</dbReference>
<dbReference type="PANTHER" id="PTHR30069">
    <property type="entry name" value="TONB-DEPENDENT OUTER MEMBRANE RECEPTOR"/>
    <property type="match status" value="1"/>
</dbReference>
<dbReference type="RefSeq" id="WP_405277361.1">
    <property type="nucleotide sequence ID" value="NZ_JBBHLI010000004.1"/>
</dbReference>
<feature type="domain" description="TonB-dependent receptor plug" evidence="14">
    <location>
        <begin position="136"/>
        <end position="264"/>
    </location>
</feature>
<evidence type="ECO:0000256" key="6">
    <source>
        <dbReference type="ARBA" id="ARBA00023077"/>
    </source>
</evidence>
<dbReference type="InterPro" id="IPR008969">
    <property type="entry name" value="CarboxyPept-like_regulatory"/>
</dbReference>
<comment type="subcellular location">
    <subcellularLocation>
        <location evidence="1 10">Cell outer membrane</location>
        <topology evidence="1 10">Multi-pass membrane protein</topology>
    </subcellularLocation>
</comment>
<evidence type="ECO:0000256" key="11">
    <source>
        <dbReference type="RuleBase" id="RU003357"/>
    </source>
</evidence>
<dbReference type="InterPro" id="IPR000531">
    <property type="entry name" value="Beta-barrel_TonB"/>
</dbReference>
<organism evidence="15 16">
    <name type="scientific">Gaopeijia maritima</name>
    <dbReference type="NCBI Taxonomy" id="3119007"/>
    <lineage>
        <taxon>Bacteria</taxon>
        <taxon>Pseudomonadati</taxon>
        <taxon>Gemmatimonadota</taxon>
        <taxon>Longimicrobiia</taxon>
        <taxon>Gaopeijiales</taxon>
        <taxon>Gaopeijiaceae</taxon>
        <taxon>Gaopeijia</taxon>
    </lineage>
</organism>
<dbReference type="Pfam" id="PF07715">
    <property type="entry name" value="Plug"/>
    <property type="match status" value="1"/>
</dbReference>
<dbReference type="Pfam" id="PF00593">
    <property type="entry name" value="TonB_dep_Rec_b-barrel"/>
    <property type="match status" value="1"/>
</dbReference>
<dbReference type="InterPro" id="IPR036942">
    <property type="entry name" value="Beta-barrel_TonB_sf"/>
</dbReference>
<evidence type="ECO:0000259" key="13">
    <source>
        <dbReference type="Pfam" id="PF00593"/>
    </source>
</evidence>
<proteinExistence type="inferred from homology"/>
<dbReference type="InterPro" id="IPR039426">
    <property type="entry name" value="TonB-dep_rcpt-like"/>
</dbReference>
<dbReference type="Gene3D" id="2.40.170.20">
    <property type="entry name" value="TonB-dependent receptor, beta-barrel domain"/>
    <property type="match status" value="1"/>
</dbReference>
<evidence type="ECO:0000256" key="5">
    <source>
        <dbReference type="ARBA" id="ARBA00022729"/>
    </source>
</evidence>
<protein>
    <submittedName>
        <fullName evidence="15">TonB-dependent receptor</fullName>
    </submittedName>
</protein>
<dbReference type="Gene3D" id="2.170.130.10">
    <property type="entry name" value="TonB-dependent receptor, plug domain"/>
    <property type="match status" value="1"/>
</dbReference>
<evidence type="ECO:0000256" key="10">
    <source>
        <dbReference type="PROSITE-ProRule" id="PRU01360"/>
    </source>
</evidence>
<evidence type="ECO:0000313" key="16">
    <source>
        <dbReference type="Proteomes" id="UP001484239"/>
    </source>
</evidence>
<dbReference type="InterPro" id="IPR012910">
    <property type="entry name" value="Plug_dom"/>
</dbReference>
<evidence type="ECO:0000256" key="7">
    <source>
        <dbReference type="ARBA" id="ARBA00023136"/>
    </source>
</evidence>
<feature type="signal peptide" evidence="12">
    <location>
        <begin position="1"/>
        <end position="30"/>
    </location>
</feature>
<evidence type="ECO:0000259" key="14">
    <source>
        <dbReference type="Pfam" id="PF07715"/>
    </source>
</evidence>